<dbReference type="CDD" id="cd09071">
    <property type="entry name" value="FAR_C"/>
    <property type="match status" value="1"/>
</dbReference>
<dbReference type="InterPro" id="IPR033640">
    <property type="entry name" value="FAR_C"/>
</dbReference>
<organism evidence="2 3">
    <name type="scientific">Lactuca virosa</name>
    <dbReference type="NCBI Taxonomy" id="75947"/>
    <lineage>
        <taxon>Eukaryota</taxon>
        <taxon>Viridiplantae</taxon>
        <taxon>Streptophyta</taxon>
        <taxon>Embryophyta</taxon>
        <taxon>Tracheophyta</taxon>
        <taxon>Spermatophyta</taxon>
        <taxon>Magnoliopsida</taxon>
        <taxon>eudicotyledons</taxon>
        <taxon>Gunneridae</taxon>
        <taxon>Pentapetalae</taxon>
        <taxon>asterids</taxon>
        <taxon>campanulids</taxon>
        <taxon>Asterales</taxon>
        <taxon>Asteraceae</taxon>
        <taxon>Cichorioideae</taxon>
        <taxon>Cichorieae</taxon>
        <taxon>Lactucinae</taxon>
        <taxon>Lactuca</taxon>
    </lineage>
</organism>
<evidence type="ECO:0000313" key="3">
    <source>
        <dbReference type="Proteomes" id="UP001157418"/>
    </source>
</evidence>
<proteinExistence type="predicted"/>
<protein>
    <recommendedName>
        <fullName evidence="1">Fatty acyl-CoA reductase C-terminal domain-containing protein</fullName>
    </recommendedName>
</protein>
<sequence>MLLVEPIRILKEDQLCATGGGVIQPYLFSKSFYDDMNTEKLRQVVKENEVEANIFYFDPKTIDWEDYFLHTHLPGAVKHVFK</sequence>
<dbReference type="EMBL" id="CAKMRJ010004445">
    <property type="protein sequence ID" value="CAH1437847.1"/>
    <property type="molecule type" value="Genomic_DNA"/>
</dbReference>
<dbReference type="AlphaFoldDB" id="A0AAU9NJ23"/>
<dbReference type="Pfam" id="PF03015">
    <property type="entry name" value="Sterile"/>
    <property type="match status" value="1"/>
</dbReference>
<name>A0AAU9NJ23_9ASTR</name>
<dbReference type="Proteomes" id="UP001157418">
    <property type="component" value="Unassembled WGS sequence"/>
</dbReference>
<reference evidence="2 3" key="1">
    <citation type="submission" date="2022-01" db="EMBL/GenBank/DDBJ databases">
        <authorList>
            <person name="Xiong W."/>
            <person name="Schranz E."/>
        </authorList>
    </citation>
    <scope>NUCLEOTIDE SEQUENCE [LARGE SCALE GENOMIC DNA]</scope>
</reference>
<evidence type="ECO:0000313" key="2">
    <source>
        <dbReference type="EMBL" id="CAH1437847.1"/>
    </source>
</evidence>
<gene>
    <name evidence="2" type="ORF">LVIROSA_LOCUS24141</name>
</gene>
<accession>A0AAU9NJ23</accession>
<feature type="domain" description="Fatty acyl-CoA reductase C-terminal" evidence="1">
    <location>
        <begin position="21"/>
        <end position="82"/>
    </location>
</feature>
<comment type="caution">
    <text evidence="2">The sequence shown here is derived from an EMBL/GenBank/DDBJ whole genome shotgun (WGS) entry which is preliminary data.</text>
</comment>
<evidence type="ECO:0000259" key="1">
    <source>
        <dbReference type="Pfam" id="PF03015"/>
    </source>
</evidence>
<keyword evidence="3" id="KW-1185">Reference proteome</keyword>